<dbReference type="EMBL" id="JACXJA010000034">
    <property type="protein sequence ID" value="MBD2864857.1"/>
    <property type="molecule type" value="Genomic_DNA"/>
</dbReference>
<protein>
    <submittedName>
        <fullName evidence="2">TIGR02206 family membrane protein</fullName>
    </submittedName>
</protein>
<feature type="transmembrane region" description="Helical" evidence="1">
    <location>
        <begin position="49"/>
        <end position="69"/>
    </location>
</feature>
<feature type="transmembrane region" description="Helical" evidence="1">
    <location>
        <begin position="13"/>
        <end position="37"/>
    </location>
</feature>
<organism evidence="2 3">
    <name type="scientific">Paenibacillus oceani</name>
    <dbReference type="NCBI Taxonomy" id="2772510"/>
    <lineage>
        <taxon>Bacteria</taxon>
        <taxon>Bacillati</taxon>
        <taxon>Bacillota</taxon>
        <taxon>Bacilli</taxon>
        <taxon>Bacillales</taxon>
        <taxon>Paenibacillaceae</taxon>
        <taxon>Paenibacillus</taxon>
    </lineage>
</organism>
<dbReference type="InterPro" id="IPR011737">
    <property type="entry name" value="CHP02206_TP0381"/>
</dbReference>
<proteinExistence type="predicted"/>
<dbReference type="AlphaFoldDB" id="A0A927H238"/>
<keyword evidence="1" id="KW-1133">Transmembrane helix</keyword>
<feature type="transmembrane region" description="Helical" evidence="1">
    <location>
        <begin position="132"/>
        <end position="153"/>
    </location>
</feature>
<feature type="transmembrane region" description="Helical" evidence="1">
    <location>
        <begin position="106"/>
        <end position="126"/>
    </location>
</feature>
<feature type="transmembrane region" description="Helical" evidence="1">
    <location>
        <begin position="81"/>
        <end position="99"/>
    </location>
</feature>
<reference evidence="2" key="1">
    <citation type="submission" date="2020-09" db="EMBL/GenBank/DDBJ databases">
        <title>A novel bacterium of genus Paenibacillus, isolated from South China Sea.</title>
        <authorList>
            <person name="Huang H."/>
            <person name="Mo K."/>
            <person name="Hu Y."/>
        </authorList>
    </citation>
    <scope>NUCLEOTIDE SEQUENCE</scope>
    <source>
        <strain evidence="2">IB182363</strain>
    </source>
</reference>
<name>A0A927H238_9BACL</name>
<keyword evidence="3" id="KW-1185">Reference proteome</keyword>
<evidence type="ECO:0000313" key="3">
    <source>
        <dbReference type="Proteomes" id="UP000639396"/>
    </source>
</evidence>
<gene>
    <name evidence="2" type="ORF">IDH45_23040</name>
</gene>
<evidence type="ECO:0000256" key="1">
    <source>
        <dbReference type="SAM" id="Phobius"/>
    </source>
</evidence>
<feature type="transmembrane region" description="Helical" evidence="1">
    <location>
        <begin position="165"/>
        <end position="190"/>
    </location>
</feature>
<dbReference type="Pfam" id="PF14808">
    <property type="entry name" value="TMEM164"/>
    <property type="match status" value="1"/>
</dbReference>
<dbReference type="Proteomes" id="UP000639396">
    <property type="component" value="Unassembled WGS sequence"/>
</dbReference>
<evidence type="ECO:0000313" key="2">
    <source>
        <dbReference type="EMBL" id="MBD2864857.1"/>
    </source>
</evidence>
<dbReference type="RefSeq" id="WP_190930478.1">
    <property type="nucleotide sequence ID" value="NZ_JACXJA010000034.1"/>
</dbReference>
<dbReference type="NCBIfam" id="TIGR02206">
    <property type="entry name" value="intg_mem_TP0381"/>
    <property type="match status" value="1"/>
</dbReference>
<accession>A0A927H238</accession>
<feature type="transmembrane region" description="Helical" evidence="1">
    <location>
        <begin position="210"/>
        <end position="232"/>
    </location>
</feature>
<sequence length="245" mass="27746">MNRFLDANDPAGFAAYSASHLGALAVLVVLLLMLYGLRRWFRYGNRSRYGRYALAGVLALSEISLNVWYVTEDVYSVKDTLPLELCSITLYLCVFMLLFNSRVLFGIAYFTGIGGAMQALLTPVLYYDYPHFRFLEFFAAHIAILLAVFYMVWVERFWPTFRSVLLAMGFLNVLLPVILFVNAVTGGNYMFLSGKPETPSLLDWLGPYPWYLLSLEAAAFFLFLVLYVPFALTPASPAERQNKPG</sequence>
<keyword evidence="1" id="KW-0472">Membrane</keyword>
<keyword evidence="1" id="KW-0812">Transmembrane</keyword>
<comment type="caution">
    <text evidence="2">The sequence shown here is derived from an EMBL/GenBank/DDBJ whole genome shotgun (WGS) entry which is preliminary data.</text>
</comment>